<gene>
    <name evidence="1" type="ORF">PACLA_8A004178</name>
</gene>
<dbReference type="EMBL" id="CACRXK020009209">
    <property type="protein sequence ID" value="CAB4016661.1"/>
    <property type="molecule type" value="Genomic_DNA"/>
</dbReference>
<dbReference type="OrthoDB" id="9972063at2759"/>
<accession>A0A7D9IYX9</accession>
<evidence type="ECO:0000313" key="1">
    <source>
        <dbReference type="EMBL" id="CAB4016661.1"/>
    </source>
</evidence>
<proteinExistence type="predicted"/>
<sequence length="284" mass="32814">MAKYNLLRGDFNNPIFAVTFDFYSPRPHFIILTKDGAGIEREFSRITHRQTQQLVKAGKSVLESFKIDDGILSIHRGAWRSETKKIHVHFCVDVESYLRVFESLKEAIPNWPNKRYVTKEWKGSTNPHSYAQNVRGYPYRSYLEKEVKAIRTNSSREPDVPLGEIQLEGGITKIVYHPSHPKIGFVGTKPDSIEELQQVLWAMEKFAKELSLTDLESKDENHGCHICLYLGSVTTDGWNFTRKDGEDVVGHIVMAGFRFYHLCPVDLRENWLLAYRQSDFKCLT</sequence>
<name>A0A7D9IYX9_PARCT</name>
<protein>
    <submittedName>
        <fullName evidence="1">Uncharacterized protein</fullName>
    </submittedName>
</protein>
<comment type="caution">
    <text evidence="1">The sequence shown here is derived from an EMBL/GenBank/DDBJ whole genome shotgun (WGS) entry which is preliminary data.</text>
</comment>
<dbReference type="Proteomes" id="UP001152795">
    <property type="component" value="Unassembled WGS sequence"/>
</dbReference>
<organism evidence="1 2">
    <name type="scientific">Paramuricea clavata</name>
    <name type="common">Red gorgonian</name>
    <name type="synonym">Violescent sea-whip</name>
    <dbReference type="NCBI Taxonomy" id="317549"/>
    <lineage>
        <taxon>Eukaryota</taxon>
        <taxon>Metazoa</taxon>
        <taxon>Cnidaria</taxon>
        <taxon>Anthozoa</taxon>
        <taxon>Octocorallia</taxon>
        <taxon>Malacalcyonacea</taxon>
        <taxon>Plexauridae</taxon>
        <taxon>Paramuricea</taxon>
    </lineage>
</organism>
<evidence type="ECO:0000313" key="2">
    <source>
        <dbReference type="Proteomes" id="UP001152795"/>
    </source>
</evidence>
<dbReference type="AlphaFoldDB" id="A0A7D9IYX9"/>
<reference evidence="1" key="1">
    <citation type="submission" date="2020-04" db="EMBL/GenBank/DDBJ databases">
        <authorList>
            <person name="Alioto T."/>
            <person name="Alioto T."/>
            <person name="Gomez Garrido J."/>
        </authorList>
    </citation>
    <scope>NUCLEOTIDE SEQUENCE</scope>
    <source>
        <strain evidence="1">A484AB</strain>
    </source>
</reference>
<keyword evidence="2" id="KW-1185">Reference proteome</keyword>